<comment type="subcellular location">
    <subcellularLocation>
        <location evidence="1">Membrane</location>
        <topology evidence="1">Single-pass membrane protein</topology>
    </subcellularLocation>
</comment>
<evidence type="ECO:0000256" key="2">
    <source>
        <dbReference type="ARBA" id="ARBA00022692"/>
    </source>
</evidence>
<evidence type="ECO:0000256" key="3">
    <source>
        <dbReference type="ARBA" id="ARBA00022989"/>
    </source>
</evidence>
<sequence length="1464" mass="164528">MKLFSLFNKRRNIILLFFLLIIIFSLSSILFLTSPYFDNIVKNYTQNYLTKILHKKTTIKKLKISFFAPQISITDLKLKGFASIKNINIYFGRFNFFDRKIVINKIYVDNPAVKVILNNNKILNYKGFQKTVKAFSKKSSFSFISASVNNITVHNGGLKFNDVSKKLNLTVKKFTLNFFVKKGSRAFFKDGYGQFLSYNAPYIHLKTARYNQLFSSSSKYIHIFDNFVKVKNLSLSANFFQTSTSGIIYFKKHSNLNKYLEKNNKNSINNTYLSFINSIPIHSLYITSDLNILHLSKLPKNIKPFLINGGLNLKIHVAGNLYNNLKISSKIKLTNFVFSGADIKKGLILANYSVNKVKENENNKNLINKINKNENNANRNIFPLGGVIKFPKIKLTMFKGKFYSQGQINLRDMQGKFNSVLNKLSIGDIIDFYDTEKTPQFTGNAYGKVKTFIKIGKNFYVANLEHIIVKKPVELFKYRSKGVRKIISVNYLNNINISGNTLINNNSVVLSNIRGNSKTENVISSGKISYQNKDLSILIQGKYKSMPKVSLFSKYKSRYFSPASSGNVKVHFKGNFNAISFFITGNLKSLYINKYFKNYGGKCIINILPHGAVYFKKVLLKEKQGGNNNSNIVNGKNDRNITNKTAVKLPIMKNTNTNTNTNTNIGNNNLNNRGIISFSGKIFKANKTSMIKGNFNALNIHFYTKNIAGMLNAKGRIGGYFSNPNIYIALFSKKVNIYGQYLYNINSNLIINKRNLKIKTLSAVYKNFTQKGHLIAPYIKPSTTSINNLNNLNVNQQAGQPSSTSDVKPSKPSVVSSIIHGSGIINFKVSKTKNYNYDANIYANNIKLSSLNLIKNKNINISGILNFNLHIGGFFKLPTVSGNINAEKIYLNNYYLNTVGAKLLSSNKKIKININALNGKIDTIASIGLKKGYPFKFLSKIKDASINYKKTLAALNGSIYGSGKLDSLKNSDVFSKFDYAYIKHGSMFLKNAKDIRLAYINRKLTISGFELKGDSNYFQIRGNITGKRYNIVVNDKTSLSVLDLLSSKILNSSGFISSSAVIFGPVNDPEIYGFANIKKGLIETYANPQYTVSRLRGHITFNKNLIMLNKIHLRLLNGFFSVNGFISMKDFKPDSYHLTTQFYSAVYRQSNYFYAITGGVLRYNGNNKTGLISGHIKIKKAIYDKKINFTSFLTKYKRYDFIRPAAKKNIFNPTLSIKVKADNTIFIKNNIADAVFNADFNVLGKLYNPVIMGSVTAKKGDIYFRGDQFKLYYANIDFNNPYKISPSFAVSAYTHISQYIIRLNADGSLLNFNVNFSSTPPLSELSIVSMLALGVTSNSIYANSAGSIAASQAASAIGGGFERSITGTISSYFGFKNLSVTPSYSDITHNAAPQVLVTKQLTNKLSIAYSNIISSQSSQTVKLTYKVARHISLIGEWENNELAPNNSNIYSEIGGDIEFHFRFY</sequence>
<dbReference type="EMBL" id="SGBB01000010">
    <property type="protein sequence ID" value="RZD18340.1"/>
    <property type="molecule type" value="Genomic_DNA"/>
</dbReference>
<protein>
    <recommendedName>
        <fullName evidence="6">Translocation and assembly module TamB C-terminal domain-containing protein</fullName>
    </recommendedName>
</protein>
<organism evidence="7 8">
    <name type="scientific">Candidatus Acididesulfobacter diazotrophicus</name>
    <dbReference type="NCBI Taxonomy" id="2597226"/>
    <lineage>
        <taxon>Bacteria</taxon>
        <taxon>Deltaproteobacteria</taxon>
        <taxon>Candidatus Acidulodesulfobacterales</taxon>
        <taxon>Candidatus Acididesulfobacter</taxon>
    </lineage>
</organism>
<evidence type="ECO:0000256" key="4">
    <source>
        <dbReference type="ARBA" id="ARBA00023136"/>
    </source>
</evidence>
<proteinExistence type="predicted"/>
<keyword evidence="2 5" id="KW-0812">Transmembrane</keyword>
<name>A0A519BM35_9DELT</name>
<keyword evidence="4 5" id="KW-0472">Membrane</keyword>
<dbReference type="GO" id="GO:0009306">
    <property type="term" value="P:protein secretion"/>
    <property type="evidence" value="ECO:0007669"/>
    <property type="project" value="InterPro"/>
</dbReference>
<dbReference type="PANTHER" id="PTHR36985:SF1">
    <property type="entry name" value="TRANSLOCATION AND ASSEMBLY MODULE SUBUNIT TAMB"/>
    <property type="match status" value="1"/>
</dbReference>
<dbReference type="InterPro" id="IPR007452">
    <property type="entry name" value="TamB_C"/>
</dbReference>
<evidence type="ECO:0000313" key="7">
    <source>
        <dbReference type="EMBL" id="RZD18340.1"/>
    </source>
</evidence>
<reference evidence="7 8" key="1">
    <citation type="journal article" date="2019" name="ISME J.">
        <title>Insights into ecological role of a new deltaproteobacterial order Candidatus Acidulodesulfobacterales by metagenomics and metatranscriptomics.</title>
        <authorList>
            <person name="Tan S."/>
            <person name="Liu J."/>
            <person name="Fang Y."/>
            <person name="Hedlund B.P."/>
            <person name="Lian Z.H."/>
            <person name="Huang L.Y."/>
            <person name="Li J.T."/>
            <person name="Huang L.N."/>
            <person name="Li W.J."/>
            <person name="Jiang H.C."/>
            <person name="Dong H.L."/>
            <person name="Shu W.S."/>
        </authorList>
    </citation>
    <scope>NUCLEOTIDE SEQUENCE [LARGE SCALE GENOMIC DNA]</scope>
    <source>
        <strain evidence="7">AP1</strain>
    </source>
</reference>
<dbReference type="PANTHER" id="PTHR36985">
    <property type="entry name" value="TRANSLOCATION AND ASSEMBLY MODULE SUBUNIT TAMB"/>
    <property type="match status" value="1"/>
</dbReference>
<keyword evidence="3 5" id="KW-1133">Transmembrane helix</keyword>
<gene>
    <name evidence="7" type="ORF">EVG15_06245</name>
</gene>
<dbReference type="GO" id="GO:0005886">
    <property type="term" value="C:plasma membrane"/>
    <property type="evidence" value="ECO:0007669"/>
    <property type="project" value="InterPro"/>
</dbReference>
<dbReference type="GO" id="GO:0097347">
    <property type="term" value="C:TAM protein secretion complex"/>
    <property type="evidence" value="ECO:0007669"/>
    <property type="project" value="TreeGrafter"/>
</dbReference>
<evidence type="ECO:0000256" key="5">
    <source>
        <dbReference type="SAM" id="Phobius"/>
    </source>
</evidence>
<accession>A0A519BM35</accession>
<dbReference type="Proteomes" id="UP000319296">
    <property type="component" value="Unassembled WGS sequence"/>
</dbReference>
<evidence type="ECO:0000256" key="1">
    <source>
        <dbReference type="ARBA" id="ARBA00004167"/>
    </source>
</evidence>
<evidence type="ECO:0000259" key="6">
    <source>
        <dbReference type="Pfam" id="PF04357"/>
    </source>
</evidence>
<evidence type="ECO:0000313" key="8">
    <source>
        <dbReference type="Proteomes" id="UP000319296"/>
    </source>
</evidence>
<comment type="caution">
    <text evidence="7">The sequence shown here is derived from an EMBL/GenBank/DDBJ whole genome shotgun (WGS) entry which is preliminary data.</text>
</comment>
<feature type="transmembrane region" description="Helical" evidence="5">
    <location>
        <begin position="12"/>
        <end position="37"/>
    </location>
</feature>
<dbReference type="Pfam" id="PF04357">
    <property type="entry name" value="TamB"/>
    <property type="match status" value="1"/>
</dbReference>
<feature type="domain" description="Translocation and assembly module TamB C-terminal" evidence="6">
    <location>
        <begin position="1116"/>
        <end position="1463"/>
    </location>
</feature>